<feature type="transmembrane region" description="Helical" evidence="10">
    <location>
        <begin position="451"/>
        <end position="472"/>
    </location>
</feature>
<evidence type="ECO:0000256" key="3">
    <source>
        <dbReference type="ARBA" id="ARBA00022448"/>
    </source>
</evidence>
<comment type="subcellular location">
    <subcellularLocation>
        <location evidence="1">Cell membrane</location>
        <topology evidence="1">Multi-pass membrane protein</topology>
    </subcellularLocation>
    <subcellularLocation>
        <location evidence="10">Membrane</location>
        <topology evidence="10">Multi-pass membrane protein</topology>
    </subcellularLocation>
</comment>
<sequence length="737" mass="81483">MSGATRRDVSGGCGITEPAATQFEVSIDPPVNGHLLLPRGGLAPIAGEQTLRQGKSRWGTLLLAYKTLGVVFGGLVTSPLYVYPSMPLTSPTEEDYLGVYSIMFWTLTLIGVVKYTCVALNADDQGEGGTFALYSLLCRNMNIGILKSKRVDSNSNILRNTLPAEKQTRLAKFFERSIVARRVLLFIAMLGMCMLIGDGILTPAISVLSAIDGLRTPFRSVVSKSLVEALSALVLIVLFLLQKFGTSKVSFMFSPIMGAWTLSTPLVGIYSIIKNYPGIFKALSPVYIVRYFMRNGKNGWLSLGGTVLCITGSEALFADLGHFNRASIQIAFLFTIYPSLILTYAGQTAYLIKHPLDHDDGFYKFIPHSIYWPIFIISTLAAIVASQSLISATFSVIKQSVVLDYFPRVKVVHTSSSNEGEVYSPEINYILMVLCVAVILIFGDGKDIGNAFGVVVSLVMLITTVLLTLVMITIWRTPAVLVALYFMVYFVMEGVYVSAVLTKIHEGGWIPFAISIILAFIMFGWFYGRQRKIEYELTHKIDLERLGVLLSDPGVQRVPGLCFFYTNIQDGLTPILGHYIKNMRSLHKVTIFTTLQYLLVPKVASHERIVVKKLGLKGLYGCVIQYGYADSLNHEGDEIVGQVMSCLQAHLRSMSNFELSSDPLEVEREVSEIEEATRQGVVHVRGKTRFYVGPNGGWFDKVLLAFYEVLHSNCRSALPALGVPLQQRIEVGMLYEA</sequence>
<proteinExistence type="inferred from homology"/>
<comment type="similarity">
    <text evidence="2 10">Belongs to the HAK/KUP transporter (TC 2.A.72.3) family.</text>
</comment>
<feature type="transmembrane region" description="Helical" evidence="10">
    <location>
        <begin position="330"/>
        <end position="350"/>
    </location>
</feature>
<dbReference type="PANTHER" id="PTHR30540:SF13">
    <property type="entry name" value="POTASSIUM TRANSPORTER 17-RELATED"/>
    <property type="match status" value="1"/>
</dbReference>
<dbReference type="InterPro" id="IPR003855">
    <property type="entry name" value="K+_transporter"/>
</dbReference>
<keyword evidence="7 10" id="KW-1133">Transmembrane helix</keyword>
<protein>
    <recommendedName>
        <fullName evidence="10">Potassium transporter</fullName>
    </recommendedName>
</protein>
<evidence type="ECO:0000256" key="9">
    <source>
        <dbReference type="ARBA" id="ARBA00023136"/>
    </source>
</evidence>
<keyword evidence="13" id="KW-1185">Reference proteome</keyword>
<keyword evidence="4 10" id="KW-0633">Potassium transport</keyword>
<dbReference type="Pfam" id="PF02705">
    <property type="entry name" value="K_trans"/>
    <property type="match status" value="1"/>
</dbReference>
<feature type="transmembrane region" description="Helical" evidence="10">
    <location>
        <begin position="299"/>
        <end position="318"/>
    </location>
</feature>
<evidence type="ECO:0000256" key="10">
    <source>
        <dbReference type="RuleBase" id="RU321113"/>
    </source>
</evidence>
<feature type="domain" description="K+ potassium transporter integral membrane" evidence="11">
    <location>
        <begin position="64"/>
        <end position="545"/>
    </location>
</feature>
<evidence type="ECO:0000259" key="11">
    <source>
        <dbReference type="Pfam" id="PF02705"/>
    </source>
</evidence>
<evidence type="ECO:0000259" key="12">
    <source>
        <dbReference type="Pfam" id="PF22776"/>
    </source>
</evidence>
<keyword evidence="3" id="KW-0813">Transport</keyword>
<reference evidence="13" key="1">
    <citation type="journal article" date="2020" name="Plant Biotechnol. J.">
        <title>The pomegranate (Punica granatum L.) draft genome dissects genetic divergence between soft- and hard-seeded cultivars.</title>
        <authorList>
            <person name="Luo X."/>
            <person name="Li H."/>
            <person name="Wu Z."/>
            <person name="Yao W."/>
            <person name="Zhao P."/>
            <person name="Cao D."/>
            <person name="Yu H."/>
            <person name="Li K."/>
            <person name="Poudel K."/>
            <person name="Zhao D."/>
            <person name="Zhang F."/>
            <person name="Xia X."/>
            <person name="Chen L."/>
            <person name="Wang Q."/>
            <person name="Jing D."/>
            <person name="Cao S."/>
        </authorList>
    </citation>
    <scope>NUCLEOTIDE SEQUENCE [LARGE SCALE GENOMIC DNA]</scope>
    <source>
        <strain evidence="13">cv. Tunisia</strain>
    </source>
</reference>
<feature type="transmembrane region" description="Helical" evidence="10">
    <location>
        <begin position="102"/>
        <end position="122"/>
    </location>
</feature>
<dbReference type="GO" id="GO:0015079">
    <property type="term" value="F:potassium ion transmembrane transporter activity"/>
    <property type="evidence" value="ECO:0007669"/>
    <property type="project" value="UniProtKB-UniRule"/>
</dbReference>
<feature type="transmembrane region" description="Helical" evidence="10">
    <location>
        <begin position="183"/>
        <end position="201"/>
    </location>
</feature>
<evidence type="ECO:0000256" key="6">
    <source>
        <dbReference type="ARBA" id="ARBA00022958"/>
    </source>
</evidence>
<dbReference type="Proteomes" id="UP000515151">
    <property type="component" value="Chromosome 2"/>
</dbReference>
<evidence type="ECO:0000256" key="8">
    <source>
        <dbReference type="ARBA" id="ARBA00023065"/>
    </source>
</evidence>
<gene>
    <name evidence="14" type="primary">LOC116198029</name>
</gene>
<name>A0A6P8CLB3_PUNGR</name>
<keyword evidence="8 10" id="KW-0406">Ion transport</keyword>
<feature type="transmembrane region" description="Helical" evidence="10">
    <location>
        <begin position="221"/>
        <end position="241"/>
    </location>
</feature>
<dbReference type="Pfam" id="PF22776">
    <property type="entry name" value="K_trans_C"/>
    <property type="match status" value="1"/>
</dbReference>
<dbReference type="PANTHER" id="PTHR30540">
    <property type="entry name" value="OSMOTIC STRESS POTASSIUM TRANSPORTER"/>
    <property type="match status" value="1"/>
</dbReference>
<evidence type="ECO:0000256" key="1">
    <source>
        <dbReference type="ARBA" id="ARBA00004651"/>
    </source>
</evidence>
<feature type="transmembrane region" description="Helical" evidence="10">
    <location>
        <begin position="253"/>
        <end position="273"/>
    </location>
</feature>
<dbReference type="NCBIfam" id="TIGR00794">
    <property type="entry name" value="kup"/>
    <property type="match status" value="1"/>
</dbReference>
<keyword evidence="6 10" id="KW-0630">Potassium</keyword>
<feature type="domain" description="K+ potassium transporter C-terminal" evidence="12">
    <location>
        <begin position="559"/>
        <end position="735"/>
    </location>
</feature>
<feature type="transmembrane region" description="Helical" evidence="10">
    <location>
        <begin position="508"/>
        <end position="527"/>
    </location>
</feature>
<evidence type="ECO:0000313" key="14">
    <source>
        <dbReference type="RefSeq" id="XP_031384195.1"/>
    </source>
</evidence>
<feature type="transmembrane region" description="Helical" evidence="10">
    <location>
        <begin position="427"/>
        <end position="445"/>
    </location>
</feature>
<keyword evidence="9 10" id="KW-0472">Membrane</keyword>
<organism evidence="13 14">
    <name type="scientific">Punica granatum</name>
    <name type="common">Pomegranate</name>
    <dbReference type="NCBI Taxonomy" id="22663"/>
    <lineage>
        <taxon>Eukaryota</taxon>
        <taxon>Viridiplantae</taxon>
        <taxon>Streptophyta</taxon>
        <taxon>Embryophyta</taxon>
        <taxon>Tracheophyta</taxon>
        <taxon>Spermatophyta</taxon>
        <taxon>Magnoliopsida</taxon>
        <taxon>eudicotyledons</taxon>
        <taxon>Gunneridae</taxon>
        <taxon>Pentapetalae</taxon>
        <taxon>rosids</taxon>
        <taxon>malvids</taxon>
        <taxon>Myrtales</taxon>
        <taxon>Lythraceae</taxon>
        <taxon>Punica</taxon>
    </lineage>
</organism>
<dbReference type="RefSeq" id="XP_031384195.1">
    <property type="nucleotide sequence ID" value="XM_031528335.1"/>
</dbReference>
<feature type="transmembrane region" description="Helical" evidence="10">
    <location>
        <begin position="479"/>
        <end position="502"/>
    </location>
</feature>
<accession>A0A6P8CLB3</accession>
<evidence type="ECO:0000256" key="2">
    <source>
        <dbReference type="ARBA" id="ARBA00008440"/>
    </source>
</evidence>
<dbReference type="AlphaFoldDB" id="A0A6P8CLB3"/>
<evidence type="ECO:0000256" key="4">
    <source>
        <dbReference type="ARBA" id="ARBA00022538"/>
    </source>
</evidence>
<dbReference type="InterPro" id="IPR053952">
    <property type="entry name" value="K_trans_C"/>
</dbReference>
<evidence type="ECO:0000256" key="5">
    <source>
        <dbReference type="ARBA" id="ARBA00022692"/>
    </source>
</evidence>
<dbReference type="OrthoDB" id="504708at2759"/>
<feature type="transmembrane region" description="Helical" evidence="10">
    <location>
        <begin position="370"/>
        <end position="390"/>
    </location>
</feature>
<feature type="transmembrane region" description="Helical" evidence="10">
    <location>
        <begin position="62"/>
        <end position="82"/>
    </location>
</feature>
<keyword evidence="5 10" id="KW-0812">Transmembrane</keyword>
<dbReference type="GeneID" id="116198029"/>
<reference evidence="14" key="2">
    <citation type="submission" date="2025-08" db="UniProtKB">
        <authorList>
            <consortium name="RefSeq"/>
        </authorList>
    </citation>
    <scope>IDENTIFICATION</scope>
    <source>
        <tissue evidence="14">Leaf</tissue>
    </source>
</reference>
<dbReference type="GO" id="GO:0005886">
    <property type="term" value="C:plasma membrane"/>
    <property type="evidence" value="ECO:0007669"/>
    <property type="project" value="UniProtKB-SubCell"/>
</dbReference>
<evidence type="ECO:0000313" key="13">
    <source>
        <dbReference type="Proteomes" id="UP000515151"/>
    </source>
</evidence>
<comment type="function">
    <text evidence="10">Potassium transporter.</text>
</comment>
<evidence type="ECO:0000256" key="7">
    <source>
        <dbReference type="ARBA" id="ARBA00022989"/>
    </source>
</evidence>
<dbReference type="InterPro" id="IPR053951">
    <property type="entry name" value="K_trans_N"/>
</dbReference>